<dbReference type="SUPFAM" id="SSF53822">
    <property type="entry name" value="Periplasmic binding protein-like I"/>
    <property type="match status" value="1"/>
</dbReference>
<reference evidence="5 6" key="1">
    <citation type="submission" date="2018-10" db="EMBL/GenBank/DDBJ databases">
        <title>Tessaracoccus antarcticuss sp. nov., isolated from sediment.</title>
        <authorList>
            <person name="Zhou L.Y."/>
            <person name="Du Z.J."/>
        </authorList>
    </citation>
    <scope>NUCLEOTIDE SEQUENCE [LARGE SCALE GENOMIC DNA]</scope>
    <source>
        <strain evidence="5 6">JDX10</strain>
    </source>
</reference>
<dbReference type="PANTHER" id="PTHR30146">
    <property type="entry name" value="LACI-RELATED TRANSCRIPTIONAL REPRESSOR"/>
    <property type="match status" value="1"/>
</dbReference>
<accession>A0A3M0GL50</accession>
<dbReference type="PANTHER" id="PTHR30146:SF109">
    <property type="entry name" value="HTH-TYPE TRANSCRIPTIONAL REGULATOR GALS"/>
    <property type="match status" value="1"/>
</dbReference>
<evidence type="ECO:0000313" key="6">
    <source>
        <dbReference type="Proteomes" id="UP000275256"/>
    </source>
</evidence>
<protein>
    <submittedName>
        <fullName evidence="5">LacI family transcriptional regulator</fullName>
    </submittedName>
</protein>
<dbReference type="InterPro" id="IPR000843">
    <property type="entry name" value="HTH_LacI"/>
</dbReference>
<dbReference type="CDD" id="cd01574">
    <property type="entry name" value="PBP1_LacI"/>
    <property type="match status" value="1"/>
</dbReference>
<dbReference type="SMART" id="SM00354">
    <property type="entry name" value="HTH_LACI"/>
    <property type="match status" value="1"/>
</dbReference>
<keyword evidence="6" id="KW-1185">Reference proteome</keyword>
<keyword evidence="3" id="KW-0804">Transcription</keyword>
<evidence type="ECO:0000256" key="3">
    <source>
        <dbReference type="ARBA" id="ARBA00023163"/>
    </source>
</evidence>
<dbReference type="EMBL" id="REFW01000001">
    <property type="protein sequence ID" value="RMB62343.1"/>
    <property type="molecule type" value="Genomic_DNA"/>
</dbReference>
<dbReference type="AlphaFoldDB" id="A0A3M0GL50"/>
<evidence type="ECO:0000259" key="4">
    <source>
        <dbReference type="PROSITE" id="PS50932"/>
    </source>
</evidence>
<feature type="domain" description="HTH lacI-type" evidence="4">
    <location>
        <begin position="1"/>
        <end position="53"/>
    </location>
</feature>
<organism evidence="5 6">
    <name type="scientific">Tessaracoccus antarcticus</name>
    <dbReference type="NCBI Taxonomy" id="2479848"/>
    <lineage>
        <taxon>Bacteria</taxon>
        <taxon>Bacillati</taxon>
        <taxon>Actinomycetota</taxon>
        <taxon>Actinomycetes</taxon>
        <taxon>Propionibacteriales</taxon>
        <taxon>Propionibacteriaceae</taxon>
        <taxon>Tessaracoccus</taxon>
    </lineage>
</organism>
<dbReference type="Proteomes" id="UP000275256">
    <property type="component" value="Unassembled WGS sequence"/>
</dbReference>
<dbReference type="SUPFAM" id="SSF47413">
    <property type="entry name" value="lambda repressor-like DNA-binding domains"/>
    <property type="match status" value="1"/>
</dbReference>
<dbReference type="InterPro" id="IPR046335">
    <property type="entry name" value="LacI/GalR-like_sensor"/>
</dbReference>
<evidence type="ECO:0000256" key="1">
    <source>
        <dbReference type="ARBA" id="ARBA00023015"/>
    </source>
</evidence>
<dbReference type="InterPro" id="IPR010982">
    <property type="entry name" value="Lambda_DNA-bd_dom_sf"/>
</dbReference>
<evidence type="ECO:0000313" key="5">
    <source>
        <dbReference type="EMBL" id="RMB62343.1"/>
    </source>
</evidence>
<dbReference type="Gene3D" id="3.40.50.2300">
    <property type="match status" value="2"/>
</dbReference>
<sequence>MMAVAKHAGVSHQTVSRVLNTPDSVRPQTRERVLASMAELGFRRNLAARALVTQLSGLVGIVWTGSGYFGPGSTVAAIEVAARAAGYSALVTAVSDRDEEELAAVFSAFRDRGVEGIAVVAPHQHMAERIRAVAAGVPTVVVADMGPDPDFHVVSVNQGRGAEIATNHLLQHGAQSVTHVSGPLGWFDALARIRGHRDALTAAGIEMPRSWVGDWTARRGHEIGHEMVANHAVPPAIFCGNDMTALGMLAAFREAGINAPRDVSIIGFDDVDGAGYFAPPLTTLRQPFDQLGALCLEVLLKAIAGEEPAVHAIEPELVARGSVL</sequence>
<name>A0A3M0GL50_9ACTN</name>
<proteinExistence type="predicted"/>
<keyword evidence="1" id="KW-0805">Transcription regulation</keyword>
<dbReference type="Pfam" id="PF00356">
    <property type="entry name" value="LacI"/>
    <property type="match status" value="1"/>
</dbReference>
<dbReference type="InterPro" id="IPR028082">
    <property type="entry name" value="Peripla_BP_I"/>
</dbReference>
<dbReference type="Gene3D" id="1.10.260.40">
    <property type="entry name" value="lambda repressor-like DNA-binding domains"/>
    <property type="match status" value="1"/>
</dbReference>
<evidence type="ECO:0000256" key="2">
    <source>
        <dbReference type="ARBA" id="ARBA00023125"/>
    </source>
</evidence>
<dbReference type="PROSITE" id="PS50932">
    <property type="entry name" value="HTH_LACI_2"/>
    <property type="match status" value="1"/>
</dbReference>
<keyword evidence="2" id="KW-0238">DNA-binding</keyword>
<dbReference type="CDD" id="cd01392">
    <property type="entry name" value="HTH_LacI"/>
    <property type="match status" value="1"/>
</dbReference>
<gene>
    <name evidence="5" type="ORF">EAX62_07260</name>
</gene>
<dbReference type="GO" id="GO:0003700">
    <property type="term" value="F:DNA-binding transcription factor activity"/>
    <property type="evidence" value="ECO:0007669"/>
    <property type="project" value="TreeGrafter"/>
</dbReference>
<dbReference type="GO" id="GO:0000976">
    <property type="term" value="F:transcription cis-regulatory region binding"/>
    <property type="evidence" value="ECO:0007669"/>
    <property type="project" value="TreeGrafter"/>
</dbReference>
<dbReference type="OrthoDB" id="9785139at2"/>
<comment type="caution">
    <text evidence="5">The sequence shown here is derived from an EMBL/GenBank/DDBJ whole genome shotgun (WGS) entry which is preliminary data.</text>
</comment>
<dbReference type="Pfam" id="PF13377">
    <property type="entry name" value="Peripla_BP_3"/>
    <property type="match status" value="1"/>
</dbReference>